<dbReference type="SUPFAM" id="SSF52949">
    <property type="entry name" value="Macro domain-like"/>
    <property type="match status" value="1"/>
</dbReference>
<feature type="domain" description="Macro" evidence="1">
    <location>
        <begin position="1"/>
        <end position="109"/>
    </location>
</feature>
<dbReference type="AlphaFoldDB" id="A0A3L5TSH9"/>
<dbReference type="Pfam" id="PF01661">
    <property type="entry name" value="Macro"/>
    <property type="match status" value="1"/>
</dbReference>
<reference evidence="2 3" key="1">
    <citation type="journal article" date="2016" name="PLoS ONE">
        <title>A First Insight into the Genome of the Filter-Feeder Mussel Mytilus galloprovincialis.</title>
        <authorList>
            <person name="Murgarella M."/>
            <person name="Puiu D."/>
            <person name="Novoa B."/>
            <person name="Figueras A."/>
            <person name="Posada D."/>
            <person name="Canchaya C."/>
        </authorList>
    </citation>
    <scope>NUCLEOTIDE SEQUENCE [LARGE SCALE GENOMIC DNA]</scope>
    <source>
        <tissue evidence="2">Muscle</tissue>
    </source>
</reference>
<dbReference type="PROSITE" id="PS51154">
    <property type="entry name" value="MACRO"/>
    <property type="match status" value="1"/>
</dbReference>
<feature type="non-terminal residue" evidence="2">
    <location>
        <position position="190"/>
    </location>
</feature>
<accession>A0A3L5TSH9</accession>
<feature type="non-terminal residue" evidence="2">
    <location>
        <position position="1"/>
    </location>
</feature>
<evidence type="ECO:0000259" key="1">
    <source>
        <dbReference type="PROSITE" id="PS51154"/>
    </source>
</evidence>
<sequence length="190" mass="21454">LRHYKRVLHVNAPRWNSSLTDEEFFYPLSEAVVTCLHEANKRKMNSVAIPALSSGGEGVPKGLCYSAYPEGVLSFSGHVGRQSMIKEIHFVDIDPKVVELIQGAFIETITETDVAKKRKQKIMPYIKELFAKRKPSGNCIEFRDFPNKVSLLICSGTLLKAFKHHHVKNISFTEWSLEETALVVPETVLL</sequence>
<dbReference type="InterPro" id="IPR002589">
    <property type="entry name" value="Macro_dom"/>
</dbReference>
<dbReference type="InterPro" id="IPR043472">
    <property type="entry name" value="Macro_dom-like"/>
</dbReference>
<comment type="caution">
    <text evidence="2">The sequence shown here is derived from an EMBL/GenBank/DDBJ whole genome shotgun (WGS) entry which is preliminary data.</text>
</comment>
<evidence type="ECO:0000313" key="3">
    <source>
        <dbReference type="Proteomes" id="UP000266721"/>
    </source>
</evidence>
<dbReference type="EMBL" id="KV586099">
    <property type="protein sequence ID" value="OPL32900.1"/>
    <property type="molecule type" value="Genomic_DNA"/>
</dbReference>
<keyword evidence="3" id="KW-1185">Reference proteome</keyword>
<gene>
    <name evidence="2" type="ORF">AM593_08611</name>
</gene>
<name>A0A3L5TSH9_MYTGA</name>
<evidence type="ECO:0000313" key="2">
    <source>
        <dbReference type="EMBL" id="OPL32900.1"/>
    </source>
</evidence>
<organism evidence="2 3">
    <name type="scientific">Mytilus galloprovincialis</name>
    <name type="common">Mediterranean mussel</name>
    <dbReference type="NCBI Taxonomy" id="29158"/>
    <lineage>
        <taxon>Eukaryota</taxon>
        <taxon>Metazoa</taxon>
        <taxon>Spiralia</taxon>
        <taxon>Lophotrochozoa</taxon>
        <taxon>Mollusca</taxon>
        <taxon>Bivalvia</taxon>
        <taxon>Autobranchia</taxon>
        <taxon>Pteriomorphia</taxon>
        <taxon>Mytilida</taxon>
        <taxon>Mytiloidea</taxon>
        <taxon>Mytilidae</taxon>
        <taxon>Mytilinae</taxon>
        <taxon>Mytilus</taxon>
    </lineage>
</organism>
<dbReference type="Gene3D" id="3.40.220.10">
    <property type="entry name" value="Leucine Aminopeptidase, subunit E, domain 1"/>
    <property type="match status" value="1"/>
</dbReference>
<dbReference type="Proteomes" id="UP000266721">
    <property type="component" value="Unassembled WGS sequence"/>
</dbReference>
<dbReference type="SMR" id="A0A3L5TSH9"/>
<protein>
    <recommendedName>
        <fullName evidence="1">Macro domain-containing protein</fullName>
    </recommendedName>
</protein>
<proteinExistence type="predicted"/>